<dbReference type="SUPFAM" id="SSF51569">
    <property type="entry name" value="Aldolase"/>
    <property type="match status" value="1"/>
</dbReference>
<evidence type="ECO:0000256" key="4">
    <source>
        <dbReference type="PIRSR" id="PIRSR001365-1"/>
    </source>
</evidence>
<dbReference type="CDD" id="cd00408">
    <property type="entry name" value="DHDPS-like"/>
    <property type="match status" value="1"/>
</dbReference>
<dbReference type="SMART" id="SM01130">
    <property type="entry name" value="DHDPS"/>
    <property type="match status" value="1"/>
</dbReference>
<reference evidence="5 6" key="1">
    <citation type="journal article" date="2016" name="Int. J. Syst. Evol. Microbiol.">
        <title>Arsenicitalea aurantiaca gen. nov., sp. nov., a new member of the family Hyphomicrobiaceae, isolated from high-arsenic sediment.</title>
        <authorList>
            <person name="Mu Y."/>
            <person name="Zhou L."/>
            <person name="Zeng X.C."/>
            <person name="Liu L."/>
            <person name="Pan Y."/>
            <person name="Chen X."/>
            <person name="Wang J."/>
            <person name="Li S."/>
            <person name="Li W.J."/>
            <person name="Wang Y."/>
        </authorList>
    </citation>
    <scope>NUCLEOTIDE SEQUENCE [LARGE SCALE GENOMIC DNA]</scope>
    <source>
        <strain evidence="5 6">42-50</strain>
    </source>
</reference>
<evidence type="ECO:0000256" key="1">
    <source>
        <dbReference type="ARBA" id="ARBA00007592"/>
    </source>
</evidence>
<dbReference type="InterPro" id="IPR002220">
    <property type="entry name" value="DapA-like"/>
</dbReference>
<organism evidence="5 6">
    <name type="scientific">Arsenicitalea aurantiaca</name>
    <dbReference type="NCBI Taxonomy" id="1783274"/>
    <lineage>
        <taxon>Bacteria</taxon>
        <taxon>Pseudomonadati</taxon>
        <taxon>Pseudomonadota</taxon>
        <taxon>Alphaproteobacteria</taxon>
        <taxon>Hyphomicrobiales</taxon>
        <taxon>Devosiaceae</taxon>
        <taxon>Arsenicitalea</taxon>
    </lineage>
</organism>
<proteinExistence type="inferred from homology"/>
<dbReference type="OrthoDB" id="9778880at2"/>
<evidence type="ECO:0000313" key="6">
    <source>
        <dbReference type="Proteomes" id="UP000281547"/>
    </source>
</evidence>
<comment type="similarity">
    <text evidence="1 3">Belongs to the DapA family.</text>
</comment>
<dbReference type="PANTHER" id="PTHR12128:SF66">
    <property type="entry name" value="4-HYDROXY-2-OXOGLUTARATE ALDOLASE, MITOCHONDRIAL"/>
    <property type="match status" value="1"/>
</dbReference>
<dbReference type="EMBL" id="RZNJ01000001">
    <property type="protein sequence ID" value="RUT34861.1"/>
    <property type="molecule type" value="Genomic_DNA"/>
</dbReference>
<name>A0A433XLC3_9HYPH</name>
<feature type="active site" description="Schiff-base intermediate with substrate" evidence="4">
    <location>
        <position position="173"/>
    </location>
</feature>
<evidence type="ECO:0000256" key="2">
    <source>
        <dbReference type="ARBA" id="ARBA00023239"/>
    </source>
</evidence>
<sequence>MTVPDTLPAHAPRGIWGTVLLPVGEDGEIDWPALSDALDILCESGVAGIYSNGTAGEFHNQTEAEYERITTLVAERAGAAGLPFQIGVSHTNPRIARERLARLHAIRPAAAQITLPDWWPPSPTEIEAFIVGMQEAAWDTPLVLYNPPHAKSRLRPAQIAPLRALAPNLVGAKLPGGDADWYAERRETLPGLSVFVAGHTVAFGRPLGADGAYSNVACLSPKGACLHWDLAGSDPVAAAELEARIMAFMASHVLPLVRSHGLSNGALDKLMAAAGGWGPIGPRLLWPYASAPEDAVTAAGKAARNMLPEFF</sequence>
<dbReference type="Pfam" id="PF00701">
    <property type="entry name" value="DHDPS"/>
    <property type="match status" value="1"/>
</dbReference>
<dbReference type="InterPro" id="IPR013785">
    <property type="entry name" value="Aldolase_TIM"/>
</dbReference>
<dbReference type="Gene3D" id="3.20.20.70">
    <property type="entry name" value="Aldolase class I"/>
    <property type="match status" value="1"/>
</dbReference>
<evidence type="ECO:0000313" key="5">
    <source>
        <dbReference type="EMBL" id="RUT34861.1"/>
    </source>
</evidence>
<gene>
    <name evidence="5" type="ORF">EMQ25_02570</name>
</gene>
<evidence type="ECO:0000256" key="3">
    <source>
        <dbReference type="PIRNR" id="PIRNR001365"/>
    </source>
</evidence>
<dbReference type="PANTHER" id="PTHR12128">
    <property type="entry name" value="DIHYDRODIPICOLINATE SYNTHASE"/>
    <property type="match status" value="1"/>
</dbReference>
<feature type="active site" description="Proton donor/acceptor" evidence="4">
    <location>
        <position position="145"/>
    </location>
</feature>
<comment type="caution">
    <text evidence="5">The sequence shown here is derived from an EMBL/GenBank/DDBJ whole genome shotgun (WGS) entry which is preliminary data.</text>
</comment>
<dbReference type="Proteomes" id="UP000281547">
    <property type="component" value="Unassembled WGS sequence"/>
</dbReference>
<dbReference type="AlphaFoldDB" id="A0A433XLC3"/>
<keyword evidence="6" id="KW-1185">Reference proteome</keyword>
<dbReference type="PIRSF" id="PIRSF001365">
    <property type="entry name" value="DHDPS"/>
    <property type="match status" value="1"/>
</dbReference>
<dbReference type="GO" id="GO:0008840">
    <property type="term" value="F:4-hydroxy-tetrahydrodipicolinate synthase activity"/>
    <property type="evidence" value="ECO:0007669"/>
    <property type="project" value="TreeGrafter"/>
</dbReference>
<keyword evidence="2 3" id="KW-0456">Lyase</keyword>
<accession>A0A433XLC3</accession>
<protein>
    <submittedName>
        <fullName evidence="5">Dihydrodipicolinate synthase family protein</fullName>
    </submittedName>
</protein>